<accession>A0A927CEZ3</accession>
<dbReference type="PANTHER" id="PTHR43280:SF28">
    <property type="entry name" value="HTH-TYPE TRANSCRIPTIONAL ACTIVATOR RHAS"/>
    <property type="match status" value="1"/>
</dbReference>
<keyword evidence="3" id="KW-0804">Transcription</keyword>
<sequence length="300" mass="34943">MIRMISMELKHDPSVGKRFPFKMSNVRTPKGRYLVSPHWHEHLEFIRIVRGRVLVTLDNQSFYANASDIIYVNSRQIHSVQITGEGEKPWIQGMIFDRMFVTNLLEGFETRQIYNLFARTSREQSFIGRSHPLSRELEDCIRTADTEYSERDIGYEMAIKSCIYRMITAMLRHYKRQLQQPVEADLNVLRPVLEYIEERFAERLSVAELSRIANMSVSHFSRTFKQMTGVTFTDYLTATRINIAKHLLVTGQWTITEIAEKTGFCNIHYFGKVFKESTGASPLQFKNEKIRKGRSGENGP</sequence>
<dbReference type="Gene3D" id="2.60.120.10">
    <property type="entry name" value="Jelly Rolls"/>
    <property type="match status" value="1"/>
</dbReference>
<comment type="caution">
    <text evidence="5">The sequence shown here is derived from an EMBL/GenBank/DDBJ whole genome shotgun (WGS) entry which is preliminary data.</text>
</comment>
<organism evidence="5 6">
    <name type="scientific">Paenibacillus oceani</name>
    <dbReference type="NCBI Taxonomy" id="2772510"/>
    <lineage>
        <taxon>Bacteria</taxon>
        <taxon>Bacillati</taxon>
        <taxon>Bacillota</taxon>
        <taxon>Bacilli</taxon>
        <taxon>Bacillales</taxon>
        <taxon>Paenibacillaceae</taxon>
        <taxon>Paenibacillus</taxon>
    </lineage>
</organism>
<dbReference type="Gene3D" id="1.10.10.60">
    <property type="entry name" value="Homeodomain-like"/>
    <property type="match status" value="2"/>
</dbReference>
<feature type="domain" description="HTH araC/xylS-type" evidence="4">
    <location>
        <begin position="190"/>
        <end position="288"/>
    </location>
</feature>
<evidence type="ECO:0000256" key="2">
    <source>
        <dbReference type="ARBA" id="ARBA00023125"/>
    </source>
</evidence>
<evidence type="ECO:0000313" key="5">
    <source>
        <dbReference type="EMBL" id="MBD2866849.1"/>
    </source>
</evidence>
<dbReference type="InterPro" id="IPR013096">
    <property type="entry name" value="Cupin_2"/>
</dbReference>
<dbReference type="Pfam" id="PF12833">
    <property type="entry name" value="HTH_18"/>
    <property type="match status" value="1"/>
</dbReference>
<evidence type="ECO:0000259" key="4">
    <source>
        <dbReference type="PROSITE" id="PS01124"/>
    </source>
</evidence>
<dbReference type="InterPro" id="IPR018062">
    <property type="entry name" value="HTH_AraC-typ_CS"/>
</dbReference>
<dbReference type="AlphaFoldDB" id="A0A927CEZ3"/>
<reference evidence="5" key="1">
    <citation type="submission" date="2020-09" db="EMBL/GenBank/DDBJ databases">
        <title>A novel bacterium of genus Paenibacillus, isolated from South China Sea.</title>
        <authorList>
            <person name="Huang H."/>
            <person name="Mo K."/>
            <person name="Hu Y."/>
        </authorList>
    </citation>
    <scope>NUCLEOTIDE SEQUENCE</scope>
    <source>
        <strain evidence="5">IB182363</strain>
    </source>
</reference>
<dbReference type="PROSITE" id="PS00041">
    <property type="entry name" value="HTH_ARAC_FAMILY_1"/>
    <property type="match status" value="1"/>
</dbReference>
<keyword evidence="1" id="KW-0805">Transcription regulation</keyword>
<dbReference type="InterPro" id="IPR009057">
    <property type="entry name" value="Homeodomain-like_sf"/>
</dbReference>
<dbReference type="EMBL" id="JACXJA010000074">
    <property type="protein sequence ID" value="MBD2866849.1"/>
    <property type="molecule type" value="Genomic_DNA"/>
</dbReference>
<dbReference type="CDD" id="cd02208">
    <property type="entry name" value="cupin_RmlC-like"/>
    <property type="match status" value="1"/>
</dbReference>
<evidence type="ECO:0000256" key="3">
    <source>
        <dbReference type="ARBA" id="ARBA00023163"/>
    </source>
</evidence>
<dbReference type="SUPFAM" id="SSF46689">
    <property type="entry name" value="Homeodomain-like"/>
    <property type="match status" value="2"/>
</dbReference>
<name>A0A927CEZ3_9BACL</name>
<proteinExistence type="predicted"/>
<dbReference type="SMART" id="SM00342">
    <property type="entry name" value="HTH_ARAC"/>
    <property type="match status" value="1"/>
</dbReference>
<dbReference type="InterPro" id="IPR014710">
    <property type="entry name" value="RmlC-like_jellyroll"/>
</dbReference>
<dbReference type="GO" id="GO:0003700">
    <property type="term" value="F:DNA-binding transcription factor activity"/>
    <property type="evidence" value="ECO:0007669"/>
    <property type="project" value="InterPro"/>
</dbReference>
<dbReference type="PANTHER" id="PTHR43280">
    <property type="entry name" value="ARAC-FAMILY TRANSCRIPTIONAL REGULATOR"/>
    <property type="match status" value="1"/>
</dbReference>
<gene>
    <name evidence="5" type="ORF">IDH45_33260</name>
</gene>
<evidence type="ECO:0000313" key="6">
    <source>
        <dbReference type="Proteomes" id="UP000639396"/>
    </source>
</evidence>
<evidence type="ECO:0000256" key="1">
    <source>
        <dbReference type="ARBA" id="ARBA00023015"/>
    </source>
</evidence>
<protein>
    <submittedName>
        <fullName evidence="5">Helix-turn-helix transcriptional regulator</fullName>
    </submittedName>
</protein>
<dbReference type="GO" id="GO:0043565">
    <property type="term" value="F:sequence-specific DNA binding"/>
    <property type="evidence" value="ECO:0007669"/>
    <property type="project" value="InterPro"/>
</dbReference>
<dbReference type="InterPro" id="IPR037923">
    <property type="entry name" value="HTH-like"/>
</dbReference>
<dbReference type="SUPFAM" id="SSF51215">
    <property type="entry name" value="Regulatory protein AraC"/>
    <property type="match status" value="1"/>
</dbReference>
<dbReference type="InterPro" id="IPR018060">
    <property type="entry name" value="HTH_AraC"/>
</dbReference>
<dbReference type="Proteomes" id="UP000639396">
    <property type="component" value="Unassembled WGS sequence"/>
</dbReference>
<keyword evidence="2" id="KW-0238">DNA-binding</keyword>
<dbReference type="Pfam" id="PF07883">
    <property type="entry name" value="Cupin_2"/>
    <property type="match status" value="1"/>
</dbReference>
<keyword evidence="6" id="KW-1185">Reference proteome</keyword>
<dbReference type="PROSITE" id="PS01124">
    <property type="entry name" value="HTH_ARAC_FAMILY_2"/>
    <property type="match status" value="1"/>
</dbReference>